<dbReference type="AlphaFoldDB" id="A0A0A9EGU2"/>
<proteinExistence type="predicted"/>
<protein>
    <submittedName>
        <fullName evidence="1">Uncharacterized protein</fullName>
    </submittedName>
</protein>
<dbReference type="EMBL" id="GBRH01197926">
    <property type="protein sequence ID" value="JAD99969.1"/>
    <property type="molecule type" value="Transcribed_RNA"/>
</dbReference>
<reference evidence="1" key="1">
    <citation type="submission" date="2014-09" db="EMBL/GenBank/DDBJ databases">
        <authorList>
            <person name="Magalhaes I.L.F."/>
            <person name="Oliveira U."/>
            <person name="Santos F.R."/>
            <person name="Vidigal T.H.D.A."/>
            <person name="Brescovit A.D."/>
            <person name="Santos A.J."/>
        </authorList>
    </citation>
    <scope>NUCLEOTIDE SEQUENCE</scope>
    <source>
        <tissue evidence="1">Shoot tissue taken approximately 20 cm above the soil surface</tissue>
    </source>
</reference>
<sequence>MSTAFDPLCILCAAMIVLCWLVVSDYGFTCLI</sequence>
<evidence type="ECO:0000313" key="1">
    <source>
        <dbReference type="EMBL" id="JAD99969.1"/>
    </source>
</evidence>
<organism evidence="1">
    <name type="scientific">Arundo donax</name>
    <name type="common">Giant reed</name>
    <name type="synonym">Donax arundinaceus</name>
    <dbReference type="NCBI Taxonomy" id="35708"/>
    <lineage>
        <taxon>Eukaryota</taxon>
        <taxon>Viridiplantae</taxon>
        <taxon>Streptophyta</taxon>
        <taxon>Embryophyta</taxon>
        <taxon>Tracheophyta</taxon>
        <taxon>Spermatophyta</taxon>
        <taxon>Magnoliopsida</taxon>
        <taxon>Liliopsida</taxon>
        <taxon>Poales</taxon>
        <taxon>Poaceae</taxon>
        <taxon>PACMAD clade</taxon>
        <taxon>Arundinoideae</taxon>
        <taxon>Arundineae</taxon>
        <taxon>Arundo</taxon>
    </lineage>
</organism>
<accession>A0A0A9EGU2</accession>
<name>A0A0A9EGU2_ARUDO</name>
<reference evidence="1" key="2">
    <citation type="journal article" date="2015" name="Data Brief">
        <title>Shoot transcriptome of the giant reed, Arundo donax.</title>
        <authorList>
            <person name="Barrero R.A."/>
            <person name="Guerrero F.D."/>
            <person name="Moolhuijzen P."/>
            <person name="Goolsby J.A."/>
            <person name="Tidwell J."/>
            <person name="Bellgard S.E."/>
            <person name="Bellgard M.I."/>
        </authorList>
    </citation>
    <scope>NUCLEOTIDE SEQUENCE</scope>
    <source>
        <tissue evidence="1">Shoot tissue taken approximately 20 cm above the soil surface</tissue>
    </source>
</reference>